<evidence type="ECO:0000313" key="3">
    <source>
        <dbReference type="Proteomes" id="UP001234178"/>
    </source>
</evidence>
<organism evidence="2 3">
    <name type="scientific">Daphnia magna</name>
    <dbReference type="NCBI Taxonomy" id="35525"/>
    <lineage>
        <taxon>Eukaryota</taxon>
        <taxon>Metazoa</taxon>
        <taxon>Ecdysozoa</taxon>
        <taxon>Arthropoda</taxon>
        <taxon>Crustacea</taxon>
        <taxon>Branchiopoda</taxon>
        <taxon>Diplostraca</taxon>
        <taxon>Cladocera</taxon>
        <taxon>Anomopoda</taxon>
        <taxon>Daphniidae</taxon>
        <taxon>Daphnia</taxon>
    </lineage>
</organism>
<reference evidence="2 3" key="1">
    <citation type="journal article" date="2023" name="Nucleic Acids Res.">
        <title>The hologenome of Daphnia magna reveals possible DNA methylation and microbiome-mediated evolution of the host genome.</title>
        <authorList>
            <person name="Chaturvedi A."/>
            <person name="Li X."/>
            <person name="Dhandapani V."/>
            <person name="Marshall H."/>
            <person name="Kissane S."/>
            <person name="Cuenca-Cambronero M."/>
            <person name="Asole G."/>
            <person name="Calvet F."/>
            <person name="Ruiz-Romero M."/>
            <person name="Marangio P."/>
            <person name="Guigo R."/>
            <person name="Rago D."/>
            <person name="Mirbahai L."/>
            <person name="Eastwood N."/>
            <person name="Colbourne J.K."/>
            <person name="Zhou J."/>
            <person name="Mallon E."/>
            <person name="Orsini L."/>
        </authorList>
    </citation>
    <scope>NUCLEOTIDE SEQUENCE [LARGE SCALE GENOMIC DNA]</scope>
    <source>
        <strain evidence="2">LRV0_1</strain>
    </source>
</reference>
<feature type="region of interest" description="Disordered" evidence="1">
    <location>
        <begin position="35"/>
        <end position="59"/>
    </location>
</feature>
<dbReference type="EMBL" id="JAOYFB010000005">
    <property type="protein sequence ID" value="KAK4015898.1"/>
    <property type="molecule type" value="Genomic_DNA"/>
</dbReference>
<sequence length="120" mass="13662">MAGHRCTLPLMSEGRSWIAGHAGLWWAGCCGPEASVERNENPAEREKSSRMRSLEQGRSSQHGHFFLVFVRSFVRSFSFGMPWSASFQHSFGGHQGRCVFLLLRFLTLEFRTPIRCNVNL</sequence>
<evidence type="ECO:0000256" key="1">
    <source>
        <dbReference type="SAM" id="MobiDB-lite"/>
    </source>
</evidence>
<evidence type="ECO:0000313" key="2">
    <source>
        <dbReference type="EMBL" id="KAK4015898.1"/>
    </source>
</evidence>
<proteinExistence type="predicted"/>
<name>A0ABQ9ZSJ6_9CRUS</name>
<comment type="caution">
    <text evidence="2">The sequence shown here is derived from an EMBL/GenBank/DDBJ whole genome shotgun (WGS) entry which is preliminary data.</text>
</comment>
<protein>
    <recommendedName>
        <fullName evidence="4">Secreted protein</fullName>
    </recommendedName>
</protein>
<keyword evidence="3" id="KW-1185">Reference proteome</keyword>
<evidence type="ECO:0008006" key="4">
    <source>
        <dbReference type="Google" id="ProtNLM"/>
    </source>
</evidence>
<gene>
    <name evidence="2" type="ORF">OUZ56_030865</name>
</gene>
<dbReference type="PROSITE" id="PS51257">
    <property type="entry name" value="PROKAR_LIPOPROTEIN"/>
    <property type="match status" value="1"/>
</dbReference>
<dbReference type="Proteomes" id="UP001234178">
    <property type="component" value="Unassembled WGS sequence"/>
</dbReference>
<accession>A0ABQ9ZSJ6</accession>
<feature type="compositionally biased region" description="Basic and acidic residues" evidence="1">
    <location>
        <begin position="35"/>
        <end position="55"/>
    </location>
</feature>